<dbReference type="EMBL" id="JAAKZW010000210">
    <property type="protein sequence ID" value="NGO80355.1"/>
    <property type="molecule type" value="Genomic_DNA"/>
</dbReference>
<keyword evidence="4" id="KW-1185">Reference proteome</keyword>
<feature type="domain" description="Beta-lactamase-related" evidence="2">
    <location>
        <begin position="63"/>
        <end position="377"/>
    </location>
</feature>
<proteinExistence type="predicted"/>
<dbReference type="SUPFAM" id="SSF56601">
    <property type="entry name" value="beta-lactamase/transpeptidase-like"/>
    <property type="match status" value="1"/>
</dbReference>
<gene>
    <name evidence="3" type="ORF">G6045_32565</name>
</gene>
<organism evidence="3 4">
    <name type="scientific">Streptomyces mesophilus</name>
    <dbReference type="NCBI Taxonomy" id="1775132"/>
    <lineage>
        <taxon>Bacteria</taxon>
        <taxon>Bacillati</taxon>
        <taxon>Actinomycetota</taxon>
        <taxon>Actinomycetes</taxon>
        <taxon>Kitasatosporales</taxon>
        <taxon>Streptomycetaceae</taxon>
        <taxon>Streptomyces</taxon>
    </lineage>
</organism>
<reference evidence="3 4" key="1">
    <citation type="submission" date="2020-02" db="EMBL/GenBank/DDBJ databases">
        <title>Whole-genome analyses of novel actinobacteria.</title>
        <authorList>
            <person name="Sahin N."/>
            <person name="Tokatli A."/>
        </authorList>
    </citation>
    <scope>NUCLEOTIDE SEQUENCE [LARGE SCALE GENOMIC DNA]</scope>
    <source>
        <strain evidence="3 4">YC504</strain>
    </source>
</reference>
<feature type="chain" id="PRO_5026178456" evidence="1">
    <location>
        <begin position="30"/>
        <end position="391"/>
    </location>
</feature>
<evidence type="ECO:0000313" key="3">
    <source>
        <dbReference type="EMBL" id="NGO80355.1"/>
    </source>
</evidence>
<name>A0A6G4XS17_9ACTN</name>
<dbReference type="PANTHER" id="PTHR46825">
    <property type="entry name" value="D-ALANYL-D-ALANINE-CARBOXYPEPTIDASE/ENDOPEPTIDASE AMPH"/>
    <property type="match status" value="1"/>
</dbReference>
<keyword evidence="1" id="KW-0732">Signal</keyword>
<comment type="caution">
    <text evidence="3">The sequence shown here is derived from an EMBL/GenBank/DDBJ whole genome shotgun (WGS) entry which is preliminary data.</text>
</comment>
<dbReference type="InterPro" id="IPR001466">
    <property type="entry name" value="Beta-lactam-related"/>
</dbReference>
<dbReference type="Proteomes" id="UP000481109">
    <property type="component" value="Unassembled WGS sequence"/>
</dbReference>
<dbReference type="PANTHER" id="PTHR46825:SF7">
    <property type="entry name" value="D-ALANYL-D-ALANINE CARBOXYPEPTIDASE"/>
    <property type="match status" value="1"/>
</dbReference>
<dbReference type="Pfam" id="PF00144">
    <property type="entry name" value="Beta-lactamase"/>
    <property type="match status" value="1"/>
</dbReference>
<evidence type="ECO:0000313" key="4">
    <source>
        <dbReference type="Proteomes" id="UP000481109"/>
    </source>
</evidence>
<dbReference type="InterPro" id="IPR012338">
    <property type="entry name" value="Beta-lactam/transpept-like"/>
</dbReference>
<protein>
    <submittedName>
        <fullName evidence="3">Beta-lactamase family protein</fullName>
    </submittedName>
</protein>
<dbReference type="AlphaFoldDB" id="A0A6G4XS17"/>
<evidence type="ECO:0000256" key="1">
    <source>
        <dbReference type="SAM" id="SignalP"/>
    </source>
</evidence>
<dbReference type="Gene3D" id="3.40.710.10">
    <property type="entry name" value="DD-peptidase/beta-lactamase superfamily"/>
    <property type="match status" value="1"/>
</dbReference>
<evidence type="ECO:0000259" key="2">
    <source>
        <dbReference type="Pfam" id="PF00144"/>
    </source>
</evidence>
<feature type="signal peptide" evidence="1">
    <location>
        <begin position="1"/>
        <end position="29"/>
    </location>
</feature>
<dbReference type="RefSeq" id="WP_165335776.1">
    <property type="nucleotide sequence ID" value="NZ_JAAKZW010000210.1"/>
</dbReference>
<dbReference type="InterPro" id="IPR050491">
    <property type="entry name" value="AmpC-like"/>
</dbReference>
<accession>A0A6G4XS17</accession>
<sequence>MRASLRTTVAAALVLGLAAGGTLASPAFADGRPAADTATATATAAQSSGPDVEALETALRGLPDQQATAALIRVGGNGTWQGVAGVSNLKTGAPARDNVRFRAGSTTKIVTAALTLRLVADGTLDLDGTVQEYLPGLLPAGTFEPITVRQLLNYTSGLKPGAALGETDEELYANRFKTLTPQEVLAASVAAGPLHKPGEYQRYSNIHYTVLGLIIEKVTGDTFAHQAAQRIFRPLGMRDSYFPGSDPRIRGPHHRGYQELNGELVDVTEWNVTDRFAAGDMISSARDLERFMVALFRGRIVPEPQLKEMFTRPSVDDIETGEAATMAAGLQRYKINGKVVWGKTGARPGFHTVIAATPDLSRTVVYSVNATDAHRDGGPLAMRFAFPAFNQ</sequence>